<dbReference type="EMBL" id="LUTY01002037">
    <property type="protein sequence ID" value="OAD20882.1"/>
    <property type="molecule type" value="Genomic_DNA"/>
</dbReference>
<protein>
    <submittedName>
        <fullName evidence="1">Aerolysin/Pertussis toxin APT domain protein</fullName>
    </submittedName>
</protein>
<dbReference type="Proteomes" id="UP000076962">
    <property type="component" value="Unassembled WGS sequence"/>
</dbReference>
<comment type="caution">
    <text evidence="1">The sequence shown here is derived from an EMBL/GenBank/DDBJ whole genome shotgun (WGS) entry which is preliminary data.</text>
</comment>
<accession>A0A176RYL4</accession>
<gene>
    <name evidence="1" type="ORF">THIOM_003383</name>
</gene>
<proteinExistence type="predicted"/>
<evidence type="ECO:0000313" key="2">
    <source>
        <dbReference type="Proteomes" id="UP000076962"/>
    </source>
</evidence>
<dbReference type="InterPro" id="IPR016187">
    <property type="entry name" value="CTDL_fold"/>
</dbReference>
<dbReference type="SUPFAM" id="SSF56436">
    <property type="entry name" value="C-type lectin-like"/>
    <property type="match status" value="1"/>
</dbReference>
<sequence>ANAESPFKAVTGDGECPSGYGLATPQEARADQQNACQVLGTWYIARLAGGGSMDGPGYKCKIRDKDDRNLGHSLCKKEAKPQCFWMENYSGNFKWVPAETIYHRMLTKQECFELDSCDGGLGKSSGGCYKWATSPDAPRIKW</sequence>
<evidence type="ECO:0000313" key="1">
    <source>
        <dbReference type="EMBL" id="OAD20882.1"/>
    </source>
</evidence>
<dbReference type="InterPro" id="IPR037015">
    <property type="entry name" value="APT_N_sf"/>
</dbReference>
<name>A0A176RYL4_9GAMM</name>
<dbReference type="AlphaFoldDB" id="A0A176RYL4"/>
<reference evidence="1 2" key="1">
    <citation type="submission" date="2016-05" db="EMBL/GenBank/DDBJ databases">
        <title>Single-cell genome of chain-forming Candidatus Thiomargarita nelsonii and comparison to other large sulfur-oxidizing bacteria.</title>
        <authorList>
            <person name="Winkel M."/>
            <person name="Salman V."/>
            <person name="Woyke T."/>
            <person name="Schulz-Vogt H."/>
            <person name="Richter M."/>
            <person name="Flood B."/>
            <person name="Bailey J."/>
            <person name="Amann R."/>
            <person name="Mussmann M."/>
        </authorList>
    </citation>
    <scope>NUCLEOTIDE SEQUENCE [LARGE SCALE GENOMIC DNA]</scope>
    <source>
        <strain evidence="1 2">THI036</strain>
    </source>
</reference>
<organism evidence="1 2">
    <name type="scientific">Candidatus Thiomargarita nelsonii</name>
    <dbReference type="NCBI Taxonomy" id="1003181"/>
    <lineage>
        <taxon>Bacteria</taxon>
        <taxon>Pseudomonadati</taxon>
        <taxon>Pseudomonadota</taxon>
        <taxon>Gammaproteobacteria</taxon>
        <taxon>Thiotrichales</taxon>
        <taxon>Thiotrichaceae</taxon>
        <taxon>Thiomargarita</taxon>
    </lineage>
</organism>
<dbReference type="Gene3D" id="3.10.40.10">
    <property type="entry name" value="Aerolysin/Pertussis toxin (APT), N-terminal domain"/>
    <property type="match status" value="1"/>
</dbReference>
<keyword evidence="2" id="KW-1185">Reference proteome</keyword>
<feature type="non-terminal residue" evidence="1">
    <location>
        <position position="1"/>
    </location>
</feature>